<dbReference type="Proteomes" id="UP001595967">
    <property type="component" value="Unassembled WGS sequence"/>
</dbReference>
<proteinExistence type="predicted"/>
<dbReference type="Pfam" id="PF11074">
    <property type="entry name" value="DUF2779"/>
    <property type="match status" value="1"/>
</dbReference>
<name>A0ABV9GUR0_9BURK</name>
<gene>
    <name evidence="2" type="ORF">ACFO3A_05880</name>
</gene>
<dbReference type="RefSeq" id="WP_377724809.1">
    <property type="nucleotide sequence ID" value="NZ_JBHSEW010000004.1"/>
</dbReference>
<feature type="domain" description="DUF2779" evidence="1">
    <location>
        <begin position="343"/>
        <end position="466"/>
    </location>
</feature>
<evidence type="ECO:0000313" key="3">
    <source>
        <dbReference type="Proteomes" id="UP001595967"/>
    </source>
</evidence>
<dbReference type="InterPro" id="IPR021301">
    <property type="entry name" value="DUF2779"/>
</dbReference>
<sequence length="541" mass="59766">MYERDGRLLHVSLEDVPQPELYQFWTALRDRSAVDDEPITTPATQSAMRVLSKSKLLAFRQCPKRLWLEIHQPERRKDSGASLASYATGHQVGDIARRLYNPFEQGQLIDPQAEGFDAAFARTQVLLRSAQPIFEAGFRAEGALAFADVLLPTAKGWRMVEVKSSASVKDYHRDDAAAQSFLARASGVPLQSIAVAHIDSGWSYPGGGDYRGLLMEVDVTADALGRDHEVRSWIASAQAVMALEKAPPIATGGQCHAPYECGFITHCQSQEPSAEHPIHWLPRPSNTLKTYVAEHGIRELRDVPDDLLNPTQQRVKAATLSSQAYFDRCAAAQALAAHRLPGYFIDFETIQFAVPIWEGTRPYQQIPFQFSVHRLGRTGRATHHAFLDLSGGNPGRAFAQALITACGECGPVFVYNAAFETTRIRELADRYPSLAPALHAINDRVVDLLPVARQHYYHPSQQGSWSIKAVLPALCPDLGYDQLDGVQDGGMAQQAYLEAIASTTSAGRKAELERQLLAYCCLDTWAMVRLWAVFTNTPLKG</sequence>
<evidence type="ECO:0000259" key="1">
    <source>
        <dbReference type="Pfam" id="PF11074"/>
    </source>
</evidence>
<keyword evidence="3" id="KW-1185">Reference proteome</keyword>
<dbReference type="EMBL" id="JBHSEW010000004">
    <property type="protein sequence ID" value="MFC4621742.1"/>
    <property type="molecule type" value="Genomic_DNA"/>
</dbReference>
<evidence type="ECO:0000313" key="2">
    <source>
        <dbReference type="EMBL" id="MFC4621742.1"/>
    </source>
</evidence>
<comment type="caution">
    <text evidence="2">The sequence shown here is derived from an EMBL/GenBank/DDBJ whole genome shotgun (WGS) entry which is preliminary data.</text>
</comment>
<reference evidence="3" key="1">
    <citation type="journal article" date="2019" name="Int. J. Syst. Evol. Microbiol.">
        <title>The Global Catalogue of Microorganisms (GCM) 10K type strain sequencing project: providing services to taxonomists for standard genome sequencing and annotation.</title>
        <authorList>
            <consortium name="The Broad Institute Genomics Platform"/>
            <consortium name="The Broad Institute Genome Sequencing Center for Infectious Disease"/>
            <person name="Wu L."/>
            <person name="Ma J."/>
        </authorList>
    </citation>
    <scope>NUCLEOTIDE SEQUENCE [LARGE SCALE GENOMIC DNA]</scope>
    <source>
        <strain evidence="3">JCM 11650</strain>
    </source>
</reference>
<organism evidence="2 3">
    <name type="scientific">Comamonas nitrativorans</name>
    <dbReference type="NCBI Taxonomy" id="108437"/>
    <lineage>
        <taxon>Bacteria</taxon>
        <taxon>Pseudomonadati</taxon>
        <taxon>Pseudomonadota</taxon>
        <taxon>Betaproteobacteria</taxon>
        <taxon>Burkholderiales</taxon>
        <taxon>Comamonadaceae</taxon>
        <taxon>Comamonas</taxon>
    </lineage>
</organism>
<accession>A0ABV9GUR0</accession>
<protein>
    <submittedName>
        <fullName evidence="2">DUF2779 domain-containing protein</fullName>
    </submittedName>
</protein>